<dbReference type="Pfam" id="PF00717">
    <property type="entry name" value="Peptidase_S24"/>
    <property type="match status" value="1"/>
</dbReference>
<dbReference type="CDD" id="cd06462">
    <property type="entry name" value="Peptidase_S24_S26"/>
    <property type="match status" value="1"/>
</dbReference>
<dbReference type="Gene3D" id="1.10.260.40">
    <property type="entry name" value="lambda repressor-like DNA-binding domains"/>
    <property type="match status" value="1"/>
</dbReference>
<name>A0A256FL44_9HYPH</name>
<dbReference type="RefSeq" id="WP_094576224.1">
    <property type="nucleotide sequence ID" value="NZ_JBHEEL010000008.1"/>
</dbReference>
<dbReference type="InterPro" id="IPR010982">
    <property type="entry name" value="Lambda_DNA-bd_dom_sf"/>
</dbReference>
<dbReference type="CDD" id="cd00093">
    <property type="entry name" value="HTH_XRE"/>
    <property type="match status" value="1"/>
</dbReference>
<sequence length="195" mass="21551">METDIIKWFAEALDACGLTQEQVAKELGLNRQPAISEILKGKRQLKANEMVIMSKLSGMPLPDRSTKIPVLGYVGAGAEVYPIDDGDPLYDVTISSALPKDTVGAIVRGDSMYPIFEDGDLVAYSGIEMLPEDALGKTCMVELQDGRVLIKTVRRGVVPGLYTLTSTNAPDIEDVEIVWARKFVMRMPREFWRSL</sequence>
<dbReference type="AlphaFoldDB" id="A0A256FL44"/>
<gene>
    <name evidence="2" type="ORF">CEV32_4763</name>
</gene>
<feature type="domain" description="HTH cro/C1-type" evidence="1">
    <location>
        <begin position="9"/>
        <end position="64"/>
    </location>
</feature>
<evidence type="ECO:0000313" key="2">
    <source>
        <dbReference type="EMBL" id="OYR15488.1"/>
    </source>
</evidence>
<keyword evidence="3" id="KW-1185">Reference proteome</keyword>
<proteinExistence type="predicted"/>
<dbReference type="InterPro" id="IPR036286">
    <property type="entry name" value="LexA/Signal_pep-like_sf"/>
</dbReference>
<evidence type="ECO:0000259" key="1">
    <source>
        <dbReference type="PROSITE" id="PS50943"/>
    </source>
</evidence>
<evidence type="ECO:0000313" key="3">
    <source>
        <dbReference type="Proteomes" id="UP000216345"/>
    </source>
</evidence>
<accession>A0A256FL44</accession>
<protein>
    <submittedName>
        <fullName evidence="2">Helix-turn-helix family protein</fullName>
    </submittedName>
</protein>
<dbReference type="SUPFAM" id="SSF47413">
    <property type="entry name" value="lambda repressor-like DNA-binding domains"/>
    <property type="match status" value="1"/>
</dbReference>
<dbReference type="InterPro" id="IPR015927">
    <property type="entry name" value="Peptidase_S24_S26A/B/C"/>
</dbReference>
<dbReference type="Proteomes" id="UP000216345">
    <property type="component" value="Unassembled WGS sequence"/>
</dbReference>
<dbReference type="InterPro" id="IPR001387">
    <property type="entry name" value="Cro/C1-type_HTH"/>
</dbReference>
<dbReference type="SUPFAM" id="SSF51306">
    <property type="entry name" value="LexA/Signal peptidase"/>
    <property type="match status" value="1"/>
</dbReference>
<organism evidence="2 3">
    <name type="scientific">Brucella rhizosphaerae</name>
    <dbReference type="NCBI Taxonomy" id="571254"/>
    <lineage>
        <taxon>Bacteria</taxon>
        <taxon>Pseudomonadati</taxon>
        <taxon>Pseudomonadota</taxon>
        <taxon>Alphaproteobacteria</taxon>
        <taxon>Hyphomicrobiales</taxon>
        <taxon>Brucellaceae</taxon>
        <taxon>Brucella/Ochrobactrum group</taxon>
        <taxon>Brucella</taxon>
    </lineage>
</organism>
<dbReference type="OrthoDB" id="9792157at2"/>
<dbReference type="SMART" id="SM00530">
    <property type="entry name" value="HTH_XRE"/>
    <property type="match status" value="1"/>
</dbReference>
<dbReference type="PROSITE" id="PS50943">
    <property type="entry name" value="HTH_CROC1"/>
    <property type="match status" value="1"/>
</dbReference>
<dbReference type="GO" id="GO:0003677">
    <property type="term" value="F:DNA binding"/>
    <property type="evidence" value="ECO:0007669"/>
    <property type="project" value="InterPro"/>
</dbReference>
<reference evidence="2 3" key="1">
    <citation type="submission" date="2017-07" db="EMBL/GenBank/DDBJ databases">
        <title>Phylogenetic study on the rhizospheric bacterium Ochrobactrum sp. A44.</title>
        <authorList>
            <person name="Krzyzanowska D.M."/>
            <person name="Ossowicki A."/>
            <person name="Rajewska M."/>
            <person name="Maciag T."/>
            <person name="Kaczynski Z."/>
            <person name="Czerwicka M."/>
            <person name="Jafra S."/>
        </authorList>
    </citation>
    <scope>NUCLEOTIDE SEQUENCE [LARGE SCALE GENOMIC DNA]</scope>
    <source>
        <strain evidence="2 3">PR17</strain>
    </source>
</reference>
<dbReference type="Gene3D" id="2.10.109.10">
    <property type="entry name" value="Umud Fragment, subunit A"/>
    <property type="match status" value="1"/>
</dbReference>
<comment type="caution">
    <text evidence="2">The sequence shown here is derived from an EMBL/GenBank/DDBJ whole genome shotgun (WGS) entry which is preliminary data.</text>
</comment>
<dbReference type="EMBL" id="NNRK01000025">
    <property type="protein sequence ID" value="OYR15488.1"/>
    <property type="molecule type" value="Genomic_DNA"/>
</dbReference>
<dbReference type="Pfam" id="PF01381">
    <property type="entry name" value="HTH_3"/>
    <property type="match status" value="1"/>
</dbReference>